<evidence type="ECO:0000313" key="1">
    <source>
        <dbReference type="EMBL" id="CAB3231223.1"/>
    </source>
</evidence>
<dbReference type="Proteomes" id="UP000494256">
    <property type="component" value="Unassembled WGS sequence"/>
</dbReference>
<accession>A0A8S0ZFW7</accession>
<dbReference type="OrthoDB" id="10261999at2759"/>
<comment type="caution">
    <text evidence="1">The sequence shown here is derived from an EMBL/GenBank/DDBJ whole genome shotgun (WGS) entry which is preliminary data.</text>
</comment>
<reference evidence="1 2" key="1">
    <citation type="submission" date="2020-04" db="EMBL/GenBank/DDBJ databases">
        <authorList>
            <person name="Wallbank WR R."/>
            <person name="Pardo Diaz C."/>
            <person name="Kozak K."/>
            <person name="Martin S."/>
            <person name="Jiggins C."/>
            <person name="Moest M."/>
            <person name="Warren A I."/>
            <person name="Byers J.R.P. K."/>
            <person name="Montejo-Kovacevich G."/>
            <person name="Yen C E."/>
        </authorList>
    </citation>
    <scope>NUCLEOTIDE SEQUENCE [LARGE SCALE GENOMIC DNA]</scope>
</reference>
<evidence type="ECO:0000313" key="2">
    <source>
        <dbReference type="Proteomes" id="UP000494256"/>
    </source>
</evidence>
<dbReference type="EMBL" id="CADEBD010000288">
    <property type="protein sequence ID" value="CAB3231223.1"/>
    <property type="molecule type" value="Genomic_DNA"/>
</dbReference>
<name>A0A8S0ZFW7_ARCPL</name>
<gene>
    <name evidence="1" type="ORF">APLA_LOCUS5062</name>
</gene>
<organism evidence="1 2">
    <name type="scientific">Arctia plantaginis</name>
    <name type="common">Wood tiger moth</name>
    <name type="synonym">Phalaena plantaginis</name>
    <dbReference type="NCBI Taxonomy" id="874455"/>
    <lineage>
        <taxon>Eukaryota</taxon>
        <taxon>Metazoa</taxon>
        <taxon>Ecdysozoa</taxon>
        <taxon>Arthropoda</taxon>
        <taxon>Hexapoda</taxon>
        <taxon>Insecta</taxon>
        <taxon>Pterygota</taxon>
        <taxon>Neoptera</taxon>
        <taxon>Endopterygota</taxon>
        <taxon>Lepidoptera</taxon>
        <taxon>Glossata</taxon>
        <taxon>Ditrysia</taxon>
        <taxon>Noctuoidea</taxon>
        <taxon>Erebidae</taxon>
        <taxon>Arctiinae</taxon>
        <taxon>Arctia</taxon>
    </lineage>
</organism>
<dbReference type="AlphaFoldDB" id="A0A8S0ZFW7"/>
<proteinExistence type="predicted"/>
<sequence length="106" mass="11513">MPRTSAISYAGDVGRVCHKALGCARVVEIYDTKLRSVNIITKYKGKQEEDGNKSQTGPDSRDGYVYLECGHLVSHSGAAPSGCVSDMRASYWVTSNEVSVAILYVH</sequence>
<protein>
    <submittedName>
        <fullName evidence="1">Uncharacterized protein</fullName>
    </submittedName>
</protein>